<name>A0A9P4U269_9PEZI</name>
<dbReference type="AlphaFoldDB" id="A0A9P4U269"/>
<dbReference type="PANTHER" id="PTHR47677:SF1">
    <property type="entry name" value="CYTOCHROME C OXIDASE ASSEMBLY FACTOR 6"/>
    <property type="match status" value="1"/>
</dbReference>
<evidence type="ECO:0000256" key="9">
    <source>
        <dbReference type="SAM" id="MobiDB-lite"/>
    </source>
</evidence>
<dbReference type="Proteomes" id="UP000800235">
    <property type="component" value="Unassembled WGS sequence"/>
</dbReference>
<organism evidence="10 11">
    <name type="scientific">Tothia fuscella</name>
    <dbReference type="NCBI Taxonomy" id="1048955"/>
    <lineage>
        <taxon>Eukaryota</taxon>
        <taxon>Fungi</taxon>
        <taxon>Dikarya</taxon>
        <taxon>Ascomycota</taxon>
        <taxon>Pezizomycotina</taxon>
        <taxon>Dothideomycetes</taxon>
        <taxon>Pleosporomycetidae</taxon>
        <taxon>Venturiales</taxon>
        <taxon>Cylindrosympodiaceae</taxon>
        <taxon>Tothia</taxon>
    </lineage>
</organism>
<comment type="subcellular location">
    <subcellularLocation>
        <location evidence="2">Cytoplasm</location>
    </subcellularLocation>
    <subcellularLocation>
        <location evidence="3">Mitochondrion intermembrane space</location>
    </subcellularLocation>
    <subcellularLocation>
        <location evidence="1">Nucleus</location>
    </subcellularLocation>
</comment>
<evidence type="ECO:0000256" key="7">
    <source>
        <dbReference type="ARBA" id="ARBA00023157"/>
    </source>
</evidence>
<evidence type="ECO:0000256" key="5">
    <source>
        <dbReference type="ARBA" id="ARBA00022490"/>
    </source>
</evidence>
<protein>
    <recommendedName>
        <fullName evidence="12">Cytochrome c oxidase assembly factor 6</fullName>
    </recommendedName>
</protein>
<evidence type="ECO:0000256" key="6">
    <source>
        <dbReference type="ARBA" id="ARBA00023128"/>
    </source>
</evidence>
<evidence type="ECO:0000256" key="1">
    <source>
        <dbReference type="ARBA" id="ARBA00004123"/>
    </source>
</evidence>
<dbReference type="InterPro" id="IPR036549">
    <property type="entry name" value="CX6/COA6-like_sf"/>
</dbReference>
<evidence type="ECO:0008006" key="12">
    <source>
        <dbReference type="Google" id="ProtNLM"/>
    </source>
</evidence>
<comment type="similarity">
    <text evidence="4">Belongs to the cytochrome c oxidase subunit 6B family.</text>
</comment>
<dbReference type="InterPro" id="IPR048281">
    <property type="entry name" value="COA6_fun"/>
</dbReference>
<proteinExistence type="inferred from homology"/>
<evidence type="ECO:0000313" key="11">
    <source>
        <dbReference type="Proteomes" id="UP000800235"/>
    </source>
</evidence>
<dbReference type="GO" id="GO:0005634">
    <property type="term" value="C:nucleus"/>
    <property type="evidence" value="ECO:0007669"/>
    <property type="project" value="UniProtKB-SubCell"/>
</dbReference>
<feature type="region of interest" description="Disordered" evidence="9">
    <location>
        <begin position="1"/>
        <end position="33"/>
    </location>
</feature>
<dbReference type="FunFam" id="1.10.10.140:FF:000003">
    <property type="entry name" value="Cytochrome c oxidase assembly factor 6"/>
    <property type="match status" value="1"/>
</dbReference>
<dbReference type="InterPro" id="IPR048280">
    <property type="entry name" value="COX6B-like"/>
</dbReference>
<dbReference type="GO" id="GO:0005758">
    <property type="term" value="C:mitochondrial intermembrane space"/>
    <property type="evidence" value="ECO:0007669"/>
    <property type="project" value="UniProtKB-SubCell"/>
</dbReference>
<dbReference type="OrthoDB" id="5545577at2759"/>
<gene>
    <name evidence="10" type="ORF">EJ08DRAFT_606817</name>
</gene>
<accession>A0A9P4U269</accession>
<dbReference type="GO" id="GO:0033617">
    <property type="term" value="P:mitochondrial respiratory chain complex IV assembly"/>
    <property type="evidence" value="ECO:0007669"/>
    <property type="project" value="TreeGrafter"/>
</dbReference>
<keyword evidence="6" id="KW-0496">Mitochondrion</keyword>
<dbReference type="SUPFAM" id="SSF47694">
    <property type="entry name" value="Cytochrome c oxidase subunit h"/>
    <property type="match status" value="1"/>
</dbReference>
<evidence type="ECO:0000313" key="10">
    <source>
        <dbReference type="EMBL" id="KAF2433703.1"/>
    </source>
</evidence>
<evidence type="ECO:0000256" key="3">
    <source>
        <dbReference type="ARBA" id="ARBA00004569"/>
    </source>
</evidence>
<evidence type="ECO:0000256" key="8">
    <source>
        <dbReference type="ARBA" id="ARBA00023242"/>
    </source>
</evidence>
<dbReference type="PROSITE" id="PS51808">
    <property type="entry name" value="CHCH"/>
    <property type="match status" value="1"/>
</dbReference>
<keyword evidence="11" id="KW-1185">Reference proteome</keyword>
<keyword evidence="5" id="KW-0963">Cytoplasm</keyword>
<keyword evidence="8" id="KW-0539">Nucleus</keyword>
<sequence>MGILPNWSASSGDAQNPKVKGAKPTGDGAYEAPGRLSRAQCWDARDGYNQCLDRNNILDAIKDKDTAEKACGQESQNFEKNCASSWVTYFKQRRVAEYEKEQLLKKQEAASLASR</sequence>
<evidence type="ECO:0000256" key="4">
    <source>
        <dbReference type="ARBA" id="ARBA00006425"/>
    </source>
</evidence>
<dbReference type="EMBL" id="MU007019">
    <property type="protein sequence ID" value="KAF2433703.1"/>
    <property type="molecule type" value="Genomic_DNA"/>
</dbReference>
<comment type="caution">
    <text evidence="10">The sequence shown here is derived from an EMBL/GenBank/DDBJ whole genome shotgun (WGS) entry which is preliminary data.</text>
</comment>
<dbReference type="Pfam" id="PF02297">
    <property type="entry name" value="COX6B"/>
    <property type="match status" value="1"/>
</dbReference>
<dbReference type="Gene3D" id="1.10.10.140">
    <property type="entry name" value="Cytochrome c oxidase, subunit VIb"/>
    <property type="match status" value="1"/>
</dbReference>
<keyword evidence="7" id="KW-1015">Disulfide bond</keyword>
<reference evidence="10" key="1">
    <citation type="journal article" date="2020" name="Stud. Mycol.">
        <title>101 Dothideomycetes genomes: a test case for predicting lifestyles and emergence of pathogens.</title>
        <authorList>
            <person name="Haridas S."/>
            <person name="Albert R."/>
            <person name="Binder M."/>
            <person name="Bloem J."/>
            <person name="Labutti K."/>
            <person name="Salamov A."/>
            <person name="Andreopoulos B."/>
            <person name="Baker S."/>
            <person name="Barry K."/>
            <person name="Bills G."/>
            <person name="Bluhm B."/>
            <person name="Cannon C."/>
            <person name="Castanera R."/>
            <person name="Culley D."/>
            <person name="Daum C."/>
            <person name="Ezra D."/>
            <person name="Gonzalez J."/>
            <person name="Henrissat B."/>
            <person name="Kuo A."/>
            <person name="Liang C."/>
            <person name="Lipzen A."/>
            <person name="Lutzoni F."/>
            <person name="Magnuson J."/>
            <person name="Mondo S."/>
            <person name="Nolan M."/>
            <person name="Ohm R."/>
            <person name="Pangilinan J."/>
            <person name="Park H.-J."/>
            <person name="Ramirez L."/>
            <person name="Alfaro M."/>
            <person name="Sun H."/>
            <person name="Tritt A."/>
            <person name="Yoshinaga Y."/>
            <person name="Zwiers L.-H."/>
            <person name="Turgeon B."/>
            <person name="Goodwin S."/>
            <person name="Spatafora J."/>
            <person name="Crous P."/>
            <person name="Grigoriev I."/>
        </authorList>
    </citation>
    <scope>NUCLEOTIDE SEQUENCE</scope>
    <source>
        <strain evidence="10">CBS 130266</strain>
    </source>
</reference>
<dbReference type="PANTHER" id="PTHR47677">
    <property type="entry name" value="CYTOCHROME C OXIDASE ASSEMBLY FACTOR 6"/>
    <property type="match status" value="1"/>
</dbReference>
<evidence type="ECO:0000256" key="2">
    <source>
        <dbReference type="ARBA" id="ARBA00004496"/>
    </source>
</evidence>